<dbReference type="Proteomes" id="UP000625976">
    <property type="component" value="Unassembled WGS sequence"/>
</dbReference>
<dbReference type="EMBL" id="BMFQ01000002">
    <property type="protein sequence ID" value="GGG50655.1"/>
    <property type="molecule type" value="Genomic_DNA"/>
</dbReference>
<name>A0A917LQ66_9FLAO</name>
<sequence>MYQLNYHSISRPGLNLKDLDDILETANIENSKRNISGCLIYHNNRFVQILEGKKKDVLEVFEKIKTDKRHHTVTLLWENQVDKRFFSEWHMAYYRPDDENLKLFLNNLLLLSELSDRSSSSLMSFWSTVREILGGGVKIS</sequence>
<dbReference type="PROSITE" id="PS50925">
    <property type="entry name" value="BLUF"/>
    <property type="match status" value="1"/>
</dbReference>
<evidence type="ECO:0000313" key="3">
    <source>
        <dbReference type="Proteomes" id="UP000625976"/>
    </source>
</evidence>
<dbReference type="SMART" id="SM01034">
    <property type="entry name" value="BLUF"/>
    <property type="match status" value="1"/>
</dbReference>
<accession>A0A917LQ66</accession>
<organism evidence="2 3">
    <name type="scientific">Bizionia arctica</name>
    <dbReference type="NCBI Taxonomy" id="1495645"/>
    <lineage>
        <taxon>Bacteria</taxon>
        <taxon>Pseudomonadati</taxon>
        <taxon>Bacteroidota</taxon>
        <taxon>Flavobacteriia</taxon>
        <taxon>Flavobacteriales</taxon>
        <taxon>Flavobacteriaceae</taxon>
        <taxon>Bizionia</taxon>
    </lineage>
</organism>
<evidence type="ECO:0000259" key="1">
    <source>
        <dbReference type="PROSITE" id="PS50925"/>
    </source>
</evidence>
<comment type="caution">
    <text evidence="2">The sequence shown here is derived from an EMBL/GenBank/DDBJ whole genome shotgun (WGS) entry which is preliminary data.</text>
</comment>
<dbReference type="Pfam" id="PF04940">
    <property type="entry name" value="BLUF"/>
    <property type="match status" value="1"/>
</dbReference>
<gene>
    <name evidence="2" type="ORF">GCM10010976_22350</name>
</gene>
<dbReference type="Gene3D" id="3.30.70.100">
    <property type="match status" value="1"/>
</dbReference>
<dbReference type="RefSeq" id="WP_188464781.1">
    <property type="nucleotide sequence ID" value="NZ_BMFQ01000002.1"/>
</dbReference>
<reference evidence="2" key="2">
    <citation type="submission" date="2020-09" db="EMBL/GenBank/DDBJ databases">
        <authorList>
            <person name="Sun Q."/>
            <person name="Zhou Y."/>
        </authorList>
    </citation>
    <scope>NUCLEOTIDE SEQUENCE</scope>
    <source>
        <strain evidence="2">CGMCC 1.12751</strain>
    </source>
</reference>
<keyword evidence="3" id="KW-1185">Reference proteome</keyword>
<dbReference type="InterPro" id="IPR007024">
    <property type="entry name" value="BLUF_domain"/>
</dbReference>
<evidence type="ECO:0000313" key="2">
    <source>
        <dbReference type="EMBL" id="GGG50655.1"/>
    </source>
</evidence>
<dbReference type="InterPro" id="IPR036046">
    <property type="entry name" value="Acylphosphatase-like_dom_sf"/>
</dbReference>
<feature type="domain" description="BLUF" evidence="1">
    <location>
        <begin position="1"/>
        <end position="92"/>
    </location>
</feature>
<protein>
    <recommendedName>
        <fullName evidence="1">BLUF domain-containing protein</fullName>
    </recommendedName>
</protein>
<dbReference type="SUPFAM" id="SSF54975">
    <property type="entry name" value="Acylphosphatase/BLUF domain-like"/>
    <property type="match status" value="1"/>
</dbReference>
<proteinExistence type="predicted"/>
<dbReference type="GO" id="GO:0009882">
    <property type="term" value="F:blue light photoreceptor activity"/>
    <property type="evidence" value="ECO:0007669"/>
    <property type="project" value="InterPro"/>
</dbReference>
<dbReference type="GO" id="GO:0071949">
    <property type="term" value="F:FAD binding"/>
    <property type="evidence" value="ECO:0007669"/>
    <property type="project" value="InterPro"/>
</dbReference>
<dbReference type="AlphaFoldDB" id="A0A917LQ66"/>
<reference evidence="2" key="1">
    <citation type="journal article" date="2014" name="Int. J. Syst. Evol. Microbiol.">
        <title>Complete genome sequence of Corynebacterium casei LMG S-19264T (=DSM 44701T), isolated from a smear-ripened cheese.</title>
        <authorList>
            <consortium name="US DOE Joint Genome Institute (JGI-PGF)"/>
            <person name="Walter F."/>
            <person name="Albersmeier A."/>
            <person name="Kalinowski J."/>
            <person name="Ruckert C."/>
        </authorList>
    </citation>
    <scope>NUCLEOTIDE SEQUENCE</scope>
    <source>
        <strain evidence="2">CGMCC 1.12751</strain>
    </source>
</reference>